<protein>
    <recommendedName>
        <fullName evidence="4">PID domain-containing protein</fullName>
    </recommendedName>
</protein>
<feature type="compositionally biased region" description="Polar residues" evidence="1">
    <location>
        <begin position="648"/>
        <end position="657"/>
    </location>
</feature>
<feature type="region of interest" description="Disordered" evidence="1">
    <location>
        <begin position="621"/>
        <end position="694"/>
    </location>
</feature>
<evidence type="ECO:0008006" key="4">
    <source>
        <dbReference type="Google" id="ProtNLM"/>
    </source>
</evidence>
<feature type="compositionally biased region" description="Basic residues" evidence="1">
    <location>
        <begin position="382"/>
        <end position="392"/>
    </location>
</feature>
<reference evidence="2" key="1">
    <citation type="journal article" date="2023" name="Insect Mol. Biol.">
        <title>Genome sequencing provides insights into the evolution of gene families encoding plant cell wall-degrading enzymes in longhorned beetles.</title>
        <authorList>
            <person name="Shin N.R."/>
            <person name="Okamura Y."/>
            <person name="Kirsch R."/>
            <person name="Pauchet Y."/>
        </authorList>
    </citation>
    <scope>NUCLEOTIDE SEQUENCE</scope>
    <source>
        <strain evidence="2">AMC_N1</strain>
    </source>
</reference>
<feature type="region of interest" description="Disordered" evidence="1">
    <location>
        <begin position="339"/>
        <end position="426"/>
    </location>
</feature>
<comment type="caution">
    <text evidence="2">The sequence shown here is derived from an EMBL/GenBank/DDBJ whole genome shotgun (WGS) entry which is preliminary data.</text>
</comment>
<gene>
    <name evidence="2" type="ORF">NQ318_002045</name>
</gene>
<evidence type="ECO:0000313" key="3">
    <source>
        <dbReference type="Proteomes" id="UP001162162"/>
    </source>
</evidence>
<feature type="compositionally biased region" description="Low complexity" evidence="1">
    <location>
        <begin position="51"/>
        <end position="64"/>
    </location>
</feature>
<accession>A0AAV8Z3K8</accession>
<feature type="region of interest" description="Disordered" evidence="1">
    <location>
        <begin position="38"/>
        <end position="71"/>
    </location>
</feature>
<name>A0AAV8Z3K8_9CUCU</name>
<dbReference type="Proteomes" id="UP001162162">
    <property type="component" value="Unassembled WGS sequence"/>
</dbReference>
<evidence type="ECO:0000313" key="2">
    <source>
        <dbReference type="EMBL" id="KAJ8958039.1"/>
    </source>
</evidence>
<dbReference type="PANTHER" id="PTHR21219">
    <property type="entry name" value="FI19613P1"/>
    <property type="match status" value="1"/>
</dbReference>
<keyword evidence="3" id="KW-1185">Reference proteome</keyword>
<feature type="compositionally biased region" description="Basic and acidic residues" evidence="1">
    <location>
        <begin position="658"/>
        <end position="668"/>
    </location>
</feature>
<dbReference type="EMBL" id="JAPWTK010000020">
    <property type="protein sequence ID" value="KAJ8958039.1"/>
    <property type="molecule type" value="Genomic_DNA"/>
</dbReference>
<sequence length="927" mass="104106">MTPNLTKMVMGNMENLAIPRPPALPMGPLVPALDSIGPLKSTQRSHKGGVSRSASIKSKTSTSSHGFRLVDNASQNDDTGSVYSIYKQKIDSMFESDSSSTKNSVQAKIEKMFTEVAKDSGIPLNDIGVHSFSVDYLGSIPLQEKVTSLSGLQDPLKELYFTYKKITKTKKAAHRTVGDFEHWTEGSVSRRKSKYHFIKIKIVEIGDLEQLNSFPTIAVWSAVKFVIHDTEDPTYAFLPLITDPDNLDKRQLFRTLDENEKKYITRESHSPLFAVVMRKIGVQKQLECHGFVCQTSEDAIVIAATLYKSLVAHMKAKERRPRNKNGVTTCMSVASSSYNDRSSHIVPVRPPRKKRSTASSIISETDALNSSDTQPLLSSSKKSPKKSTKNKRAPTAPSQKNEDLDAITPYEEPINPSDLKNGNNVNKLNTYMSKEQKQLTVELKQIMEEGGTKYLKRVQSVREGEETIRKKENSGDILTKVTIPRSGSFLNAGGLTRYKNKVSRNNEQASGGSPLGFKEIFNELSLQEGLHSLDDILGVIIDPDGMSFNDLKPIYKEFLLKLSLTLTKDELYQRSKIIMRRQKKKLLRRNSSVNTKKNKRVVVGGKFRRLKRIFRKSLKMRLRKKLKNSQPKANAAMPPDMNGKLPESSISTSSYDTRQFRTKEEVNASRKHGQKKKNGDAARHRKDRISTSDESDFFSLKRSKAKSQGFNVLQNQNRNSSSGYVSCSECSYDSDSCTCVSADKCYCSLGHRNFPKGPECASANCKAEDRCYCNLDASISFCECDTDSCTESNKCYCRNANVFDQLRQRGFHPHEAHHKHRKLCKKYSNTKSSKSLEYILNPSESYYEKLKTKPKFGNQRGVKHGVEYEICSVANADLRDLQHFRNAPNKSMLYSRGFREGSAGFGICKQSALSNCGSTRSRGLCNP</sequence>
<organism evidence="2 3">
    <name type="scientific">Aromia moschata</name>
    <dbReference type="NCBI Taxonomy" id="1265417"/>
    <lineage>
        <taxon>Eukaryota</taxon>
        <taxon>Metazoa</taxon>
        <taxon>Ecdysozoa</taxon>
        <taxon>Arthropoda</taxon>
        <taxon>Hexapoda</taxon>
        <taxon>Insecta</taxon>
        <taxon>Pterygota</taxon>
        <taxon>Neoptera</taxon>
        <taxon>Endopterygota</taxon>
        <taxon>Coleoptera</taxon>
        <taxon>Polyphaga</taxon>
        <taxon>Cucujiformia</taxon>
        <taxon>Chrysomeloidea</taxon>
        <taxon>Cerambycidae</taxon>
        <taxon>Cerambycinae</taxon>
        <taxon>Callichromatini</taxon>
        <taxon>Aromia</taxon>
    </lineage>
</organism>
<evidence type="ECO:0000256" key="1">
    <source>
        <dbReference type="SAM" id="MobiDB-lite"/>
    </source>
</evidence>
<feature type="compositionally biased region" description="Polar residues" evidence="1">
    <location>
        <begin position="357"/>
        <end position="377"/>
    </location>
</feature>
<dbReference type="AlphaFoldDB" id="A0AAV8Z3K8"/>
<dbReference type="PANTHER" id="PTHR21219:SF4">
    <property type="entry name" value="PID DOMAIN-CONTAINING PROTEIN"/>
    <property type="match status" value="1"/>
</dbReference>
<proteinExistence type="predicted"/>